<comment type="function">
    <text evidence="1">E3 ubiquitin-protein ligase. Component of the ribosome quality control complex (RQC), a ribosome-associated complex that mediates ubiquitination and extraction of incompletely synthesized nascent chains for proteasomal degradation.</text>
</comment>
<dbReference type="GO" id="GO:0043023">
    <property type="term" value="F:ribosomal large subunit binding"/>
    <property type="evidence" value="ECO:0007669"/>
    <property type="project" value="TreeGrafter"/>
</dbReference>
<keyword evidence="1" id="KW-0479">Metal-binding</keyword>
<keyword evidence="1" id="KW-0833">Ubl conjugation pathway</keyword>
<comment type="caution">
    <text evidence="4">The sequence shown here is derived from an EMBL/GenBank/DDBJ whole genome shotgun (WGS) entry which is preliminary data.</text>
</comment>
<keyword evidence="1" id="KW-0862">Zinc</keyword>
<comment type="similarity">
    <text evidence="1">Belongs to the LTN1 family.</text>
</comment>
<sequence length="442" mass="48678">MLTCSLLGVKRLLSLLQPTDTPALEQKLSDLVNPGKFWKYSKHKTAQVRGAFFQLVCALCEFTPALVVAQAALVCPAVLLNIDDTDPAVLPSVWEAVLHVVSTVPDCWKHVNAKKGFLPKLWALLKEGGKGMAKALHPNLMPLLSKLPQEVTHPSMDFYSTFFTSFIQGLSSERAASSPSESAVIVTSVVECLRYCIVLHTDEDQKNLRSMLISEKLLPLLEEALGSPSLRNGPLFLVVTEMLWSWEKKAGLHGDEANSNRDVFQALLTDFWKEVGILFVRYVNTQEADPQILEGIATLLQVMCHPEGGNKRHPQKKKSVRICLEKEDVEKAAVKEGAVEKAAQTVSEAVREPTFGPLKTPHLEDLVCQLVQMCLLHVNDNKSETHLVFLSLLLRSFHTPRVFETLVDDKLSRRRAAASGEEPSHAVPAGAGGAVAEREGAD</sequence>
<dbReference type="InterPro" id="IPR039795">
    <property type="entry name" value="LTN1/Rkr1"/>
</dbReference>
<keyword evidence="5" id="KW-1185">Reference proteome</keyword>
<dbReference type="GO" id="GO:1990112">
    <property type="term" value="C:RQC complex"/>
    <property type="evidence" value="ECO:0007669"/>
    <property type="project" value="UniProtKB-UniRule"/>
</dbReference>
<dbReference type="Gene3D" id="1.25.10.10">
    <property type="entry name" value="Leucine-rich Repeat Variant"/>
    <property type="match status" value="1"/>
</dbReference>
<reference evidence="4 5" key="1">
    <citation type="submission" date="2019-04" db="EMBL/GenBank/DDBJ databases">
        <title>The sequence and de novo assembly of Takifugu bimaculatus genome using PacBio and Hi-C technologies.</title>
        <authorList>
            <person name="Xu P."/>
            <person name="Liu B."/>
            <person name="Zhou Z."/>
        </authorList>
    </citation>
    <scope>NUCLEOTIDE SEQUENCE [LARGE SCALE GENOMIC DNA]</scope>
    <source>
        <strain evidence="4">TB-2018</strain>
        <tissue evidence="4">Muscle</tissue>
    </source>
</reference>
<dbReference type="PANTHER" id="PTHR12389:SF0">
    <property type="entry name" value="E3 UBIQUITIN-PROTEIN LIGASE LISTERIN"/>
    <property type="match status" value="1"/>
</dbReference>
<protein>
    <recommendedName>
        <fullName evidence="1">E3 ubiquitin-protein ligase listerin</fullName>
        <ecNumber evidence="1">2.3.2.27</ecNumber>
    </recommendedName>
    <alternativeName>
        <fullName evidence="1">RING-type E3 ubiquitin transferase listerin</fullName>
    </alternativeName>
</protein>
<evidence type="ECO:0000259" key="3">
    <source>
        <dbReference type="Pfam" id="PF22958"/>
    </source>
</evidence>
<gene>
    <name evidence="4" type="ORF">fugu_009025</name>
</gene>
<name>A0A4Z2AY47_9TELE</name>
<dbReference type="SUPFAM" id="SSF48371">
    <property type="entry name" value="ARM repeat"/>
    <property type="match status" value="1"/>
</dbReference>
<dbReference type="InterPro" id="IPR054476">
    <property type="entry name" value="Ltn1_N"/>
</dbReference>
<dbReference type="UniPathway" id="UPA00143"/>
<dbReference type="Pfam" id="PF22958">
    <property type="entry name" value="Ltn1_1st"/>
    <property type="match status" value="1"/>
</dbReference>
<dbReference type="GO" id="GO:0016567">
    <property type="term" value="P:protein ubiquitination"/>
    <property type="evidence" value="ECO:0007669"/>
    <property type="project" value="UniProtKB-UniPathway"/>
</dbReference>
<dbReference type="EMBL" id="SWLE01000022">
    <property type="protein sequence ID" value="TNM84847.1"/>
    <property type="molecule type" value="Genomic_DNA"/>
</dbReference>
<feature type="region of interest" description="Disordered" evidence="2">
    <location>
        <begin position="416"/>
        <end position="442"/>
    </location>
</feature>
<feature type="domain" description="E3 ubiquitin-protein ligase listerin N-terminal" evidence="3">
    <location>
        <begin position="2"/>
        <end position="147"/>
    </location>
</feature>
<dbReference type="GO" id="GO:0005829">
    <property type="term" value="C:cytosol"/>
    <property type="evidence" value="ECO:0007669"/>
    <property type="project" value="UniProtKB-UniRule"/>
</dbReference>
<comment type="pathway">
    <text evidence="1">Protein modification; protein ubiquitination.</text>
</comment>
<proteinExistence type="inferred from homology"/>
<dbReference type="InterPro" id="IPR016024">
    <property type="entry name" value="ARM-type_fold"/>
</dbReference>
<accession>A0A4Z2AY47</accession>
<dbReference type="Proteomes" id="UP000516260">
    <property type="component" value="Chromosome 9"/>
</dbReference>
<comment type="catalytic activity">
    <reaction evidence="1">
        <text>S-ubiquitinyl-[E2 ubiquitin-conjugating enzyme]-L-cysteine + [acceptor protein]-L-lysine = [E2 ubiquitin-conjugating enzyme]-L-cysteine + N(6)-ubiquitinyl-[acceptor protein]-L-lysine.</text>
        <dbReference type="EC" id="2.3.2.27"/>
    </reaction>
</comment>
<keyword evidence="1" id="KW-0808">Transferase</keyword>
<evidence type="ECO:0000256" key="1">
    <source>
        <dbReference type="RuleBase" id="RU367090"/>
    </source>
</evidence>
<comment type="subunit">
    <text evidence="1">Component of the ribosome quality control complex (RQC).</text>
</comment>
<dbReference type="GO" id="GO:1990116">
    <property type="term" value="P:ribosome-associated ubiquitin-dependent protein catabolic process"/>
    <property type="evidence" value="ECO:0007669"/>
    <property type="project" value="UniProtKB-UniRule"/>
</dbReference>
<evidence type="ECO:0000256" key="2">
    <source>
        <dbReference type="SAM" id="MobiDB-lite"/>
    </source>
</evidence>
<dbReference type="GO" id="GO:0072344">
    <property type="term" value="P:rescue of stalled ribosome"/>
    <property type="evidence" value="ECO:0007669"/>
    <property type="project" value="UniProtKB-UniRule"/>
</dbReference>
<keyword evidence="1" id="KW-0863">Zinc-finger</keyword>
<dbReference type="EC" id="2.3.2.27" evidence="1"/>
<dbReference type="AlphaFoldDB" id="A0A4Z2AY47"/>
<evidence type="ECO:0000313" key="4">
    <source>
        <dbReference type="EMBL" id="TNM84847.1"/>
    </source>
</evidence>
<evidence type="ECO:0000313" key="5">
    <source>
        <dbReference type="Proteomes" id="UP000516260"/>
    </source>
</evidence>
<dbReference type="InterPro" id="IPR011989">
    <property type="entry name" value="ARM-like"/>
</dbReference>
<dbReference type="GO" id="GO:0008270">
    <property type="term" value="F:zinc ion binding"/>
    <property type="evidence" value="ECO:0007669"/>
    <property type="project" value="UniProtKB-KW"/>
</dbReference>
<organism evidence="4 5">
    <name type="scientific">Takifugu bimaculatus</name>
    <dbReference type="NCBI Taxonomy" id="433685"/>
    <lineage>
        <taxon>Eukaryota</taxon>
        <taxon>Metazoa</taxon>
        <taxon>Chordata</taxon>
        <taxon>Craniata</taxon>
        <taxon>Vertebrata</taxon>
        <taxon>Euteleostomi</taxon>
        <taxon>Actinopterygii</taxon>
        <taxon>Neopterygii</taxon>
        <taxon>Teleostei</taxon>
        <taxon>Neoteleostei</taxon>
        <taxon>Acanthomorphata</taxon>
        <taxon>Eupercaria</taxon>
        <taxon>Tetraodontiformes</taxon>
        <taxon>Tetradontoidea</taxon>
        <taxon>Tetraodontidae</taxon>
        <taxon>Takifugu</taxon>
    </lineage>
</organism>
<dbReference type="GO" id="GO:0061630">
    <property type="term" value="F:ubiquitin protein ligase activity"/>
    <property type="evidence" value="ECO:0007669"/>
    <property type="project" value="UniProtKB-UniRule"/>
</dbReference>
<dbReference type="PANTHER" id="PTHR12389">
    <property type="entry name" value="ZINC FINGER PROTEIN 294"/>
    <property type="match status" value="1"/>
</dbReference>